<dbReference type="SUPFAM" id="SSF81593">
    <property type="entry name" value="Nucleotidyltransferase substrate binding subunit/domain"/>
    <property type="match status" value="1"/>
</dbReference>
<feature type="domain" description="HEPN" evidence="1">
    <location>
        <begin position="13"/>
        <end position="66"/>
    </location>
</feature>
<dbReference type="RefSeq" id="WP_172616159.1">
    <property type="nucleotide sequence ID" value="NZ_AP019563.1"/>
</dbReference>
<dbReference type="Pfam" id="PF05168">
    <property type="entry name" value="HEPN"/>
    <property type="match status" value="1"/>
</dbReference>
<gene>
    <name evidence="2" type="ORF">RAS_13820</name>
</gene>
<sequence>MKEIAKDYFEEWFDKGKDFLDGVAYYLKKDRYAVAAFLLHQATESLYSAILLVFSNYKPKLHNVQN</sequence>
<protein>
    <recommendedName>
        <fullName evidence="1">HEPN domain-containing protein</fullName>
    </recommendedName>
</protein>
<dbReference type="InterPro" id="IPR007842">
    <property type="entry name" value="HEPN_dom"/>
</dbReference>
<dbReference type="PROSITE" id="PS50910">
    <property type="entry name" value="HEPN"/>
    <property type="match status" value="1"/>
</dbReference>
<name>A0A510G8P4_9RICK</name>
<reference evidence="2 3" key="1">
    <citation type="submission" date="2019-04" db="EMBL/GenBank/DDBJ databases">
        <title>Draft genome sequence of Rickettsia asiatica Maytaro1284.</title>
        <authorList>
            <person name="Thu M."/>
            <person name="Qiu Y."/>
            <person name="Nakao R."/>
        </authorList>
    </citation>
    <scope>NUCLEOTIDE SEQUENCE [LARGE SCALE GENOMIC DNA]</scope>
    <source>
        <strain evidence="2 3">Maytaro1284</strain>
    </source>
</reference>
<accession>A0A510G8P4</accession>
<dbReference type="AlphaFoldDB" id="A0A510G8P4"/>
<evidence type="ECO:0000259" key="1">
    <source>
        <dbReference type="PROSITE" id="PS50910"/>
    </source>
</evidence>
<keyword evidence="3" id="KW-1185">Reference proteome</keyword>
<dbReference type="Proteomes" id="UP000321183">
    <property type="component" value="Chromosome"/>
</dbReference>
<dbReference type="KEGG" id="ras:RAS_13820"/>
<evidence type="ECO:0000313" key="2">
    <source>
        <dbReference type="EMBL" id="BBJ32273.1"/>
    </source>
</evidence>
<evidence type="ECO:0000313" key="3">
    <source>
        <dbReference type="Proteomes" id="UP000321183"/>
    </source>
</evidence>
<proteinExistence type="predicted"/>
<dbReference type="Gene3D" id="1.20.120.330">
    <property type="entry name" value="Nucleotidyltransferases domain 2"/>
    <property type="match status" value="1"/>
</dbReference>
<organism evidence="2 3">
    <name type="scientific">Rickettsia asiatica</name>
    <dbReference type="NCBI Taxonomy" id="238800"/>
    <lineage>
        <taxon>Bacteria</taxon>
        <taxon>Pseudomonadati</taxon>
        <taxon>Pseudomonadota</taxon>
        <taxon>Alphaproteobacteria</taxon>
        <taxon>Rickettsiales</taxon>
        <taxon>Rickettsiaceae</taxon>
        <taxon>Rickettsieae</taxon>
        <taxon>Rickettsia</taxon>
        <taxon>spotted fever group</taxon>
    </lineage>
</organism>
<dbReference type="EMBL" id="AP019563">
    <property type="protein sequence ID" value="BBJ32273.1"/>
    <property type="molecule type" value="Genomic_DNA"/>
</dbReference>